<sequence length="206" mass="23329">MNDVYTIVFDLLITAPNHEGEWNEKYLQDGIDLVDMLFQNLHKCIYPDLSEDKMKEEHSKAKKLHVCREFLTTPARILYQVLTESIKMRIGTDIMKNEKDRGSLLSSSLSMYYLFGIVCLHLSGASSQSSNNNLYNMGMKYLRHCFKKDESCAIFNSFLASDLCMGVGIHASDDNQAFQYAKDAYCSGTSLGGKFGLLFVCLCVCF</sequence>
<keyword evidence="2" id="KW-1185">Reference proteome</keyword>
<proteinExistence type="predicted"/>
<reference evidence="1 2" key="1">
    <citation type="journal article" date="2013" name="Curr. Biol.">
        <title>The Genome of the Foraminiferan Reticulomyxa filosa.</title>
        <authorList>
            <person name="Glockner G."/>
            <person name="Hulsmann N."/>
            <person name="Schleicher M."/>
            <person name="Noegel A.A."/>
            <person name="Eichinger L."/>
            <person name="Gallinger C."/>
            <person name="Pawlowski J."/>
            <person name="Sierra R."/>
            <person name="Euteneuer U."/>
            <person name="Pillet L."/>
            <person name="Moustafa A."/>
            <person name="Platzer M."/>
            <person name="Groth M."/>
            <person name="Szafranski K."/>
            <person name="Schliwa M."/>
        </authorList>
    </citation>
    <scope>NUCLEOTIDE SEQUENCE [LARGE SCALE GENOMIC DNA]</scope>
</reference>
<evidence type="ECO:0000313" key="1">
    <source>
        <dbReference type="EMBL" id="ETO22632.1"/>
    </source>
</evidence>
<accession>X6NBD7</accession>
<organism evidence="1 2">
    <name type="scientific">Reticulomyxa filosa</name>
    <dbReference type="NCBI Taxonomy" id="46433"/>
    <lineage>
        <taxon>Eukaryota</taxon>
        <taxon>Sar</taxon>
        <taxon>Rhizaria</taxon>
        <taxon>Retaria</taxon>
        <taxon>Foraminifera</taxon>
        <taxon>Monothalamids</taxon>
        <taxon>Reticulomyxidae</taxon>
        <taxon>Reticulomyxa</taxon>
    </lineage>
</organism>
<dbReference type="Proteomes" id="UP000023152">
    <property type="component" value="Unassembled WGS sequence"/>
</dbReference>
<protein>
    <submittedName>
        <fullName evidence="1">Uncharacterized protein</fullName>
    </submittedName>
</protein>
<comment type="caution">
    <text evidence="1">The sequence shown here is derived from an EMBL/GenBank/DDBJ whole genome shotgun (WGS) entry which is preliminary data.</text>
</comment>
<gene>
    <name evidence="1" type="ORF">RFI_14563</name>
</gene>
<evidence type="ECO:0000313" key="2">
    <source>
        <dbReference type="Proteomes" id="UP000023152"/>
    </source>
</evidence>
<dbReference type="EMBL" id="ASPP01010586">
    <property type="protein sequence ID" value="ETO22632.1"/>
    <property type="molecule type" value="Genomic_DNA"/>
</dbReference>
<name>X6NBD7_RETFI</name>
<dbReference type="AlphaFoldDB" id="X6NBD7"/>